<feature type="compositionally biased region" description="Low complexity" evidence="20">
    <location>
        <begin position="410"/>
        <end position="430"/>
    </location>
</feature>
<dbReference type="OrthoDB" id="5599235at2759"/>
<keyword evidence="15" id="KW-0131">Cell cycle</keyword>
<evidence type="ECO:0000256" key="12">
    <source>
        <dbReference type="ARBA" id="ARBA00023054"/>
    </source>
</evidence>
<keyword evidence="12 19" id="KW-0175">Coiled coil</keyword>
<evidence type="ECO:0000256" key="5">
    <source>
        <dbReference type="ARBA" id="ARBA00022454"/>
    </source>
</evidence>
<evidence type="ECO:0000256" key="11">
    <source>
        <dbReference type="ARBA" id="ARBA00022838"/>
    </source>
</evidence>
<keyword evidence="22" id="KW-1185">Reference proteome</keyword>
<gene>
    <name evidence="21" type="ORF">FA14DRAFT_188846</name>
</gene>
<keyword evidence="16" id="KW-0137">Centromere</keyword>
<dbReference type="GO" id="GO:0051301">
    <property type="term" value="P:cell division"/>
    <property type="evidence" value="ECO:0007669"/>
    <property type="project" value="UniProtKB-KW"/>
</dbReference>
<dbReference type="GeneID" id="37023467"/>
<dbReference type="GO" id="GO:0072686">
    <property type="term" value="C:mitotic spindle"/>
    <property type="evidence" value="ECO:0007669"/>
    <property type="project" value="InterPro"/>
</dbReference>
<feature type="coiled-coil region" evidence="19">
    <location>
        <begin position="322"/>
        <end position="358"/>
    </location>
</feature>
<evidence type="ECO:0000256" key="18">
    <source>
        <dbReference type="ARBA" id="ARBA00044358"/>
    </source>
</evidence>
<dbReference type="GO" id="GO:0005874">
    <property type="term" value="C:microtubule"/>
    <property type="evidence" value="ECO:0007669"/>
    <property type="project" value="UniProtKB-KW"/>
</dbReference>
<keyword evidence="10" id="KW-0159">Chromosome partition</keyword>
<keyword evidence="11" id="KW-0995">Kinetochore</keyword>
<keyword evidence="13" id="KW-0206">Cytoskeleton</keyword>
<evidence type="ECO:0000256" key="10">
    <source>
        <dbReference type="ARBA" id="ARBA00022829"/>
    </source>
</evidence>
<dbReference type="PANTHER" id="PTHR28216">
    <property type="entry name" value="DASH COMPLEX SUBUNIT DUO1"/>
    <property type="match status" value="1"/>
</dbReference>
<keyword evidence="5" id="KW-0158">Chromosome</keyword>
<evidence type="ECO:0000256" key="17">
    <source>
        <dbReference type="ARBA" id="ARBA00044152"/>
    </source>
</evidence>
<dbReference type="PANTHER" id="PTHR28216:SF1">
    <property type="entry name" value="DASH COMPLEX SUBUNIT DUO1"/>
    <property type="match status" value="1"/>
</dbReference>
<evidence type="ECO:0000256" key="4">
    <source>
        <dbReference type="ARBA" id="ARBA00005366"/>
    </source>
</evidence>
<dbReference type="InterPro" id="IPR013960">
    <property type="entry name" value="DASH_Duo1"/>
</dbReference>
<feature type="compositionally biased region" description="Low complexity" evidence="20">
    <location>
        <begin position="72"/>
        <end position="95"/>
    </location>
</feature>
<feature type="compositionally biased region" description="Polar residues" evidence="20">
    <location>
        <begin position="176"/>
        <end position="191"/>
    </location>
</feature>
<keyword evidence="8" id="KW-0493">Microtubule</keyword>
<evidence type="ECO:0000256" key="14">
    <source>
        <dbReference type="ARBA" id="ARBA00023242"/>
    </source>
</evidence>
<feature type="region of interest" description="Disordered" evidence="20">
    <location>
        <begin position="1"/>
        <end position="218"/>
    </location>
</feature>
<dbReference type="GO" id="GO:0042729">
    <property type="term" value="C:DASH complex"/>
    <property type="evidence" value="ECO:0007669"/>
    <property type="project" value="InterPro"/>
</dbReference>
<keyword evidence="7" id="KW-0132">Cell division</keyword>
<keyword evidence="9" id="KW-0498">Mitosis</keyword>
<evidence type="ECO:0000256" key="13">
    <source>
        <dbReference type="ARBA" id="ARBA00023212"/>
    </source>
</evidence>
<organism evidence="21 22">
    <name type="scientific">Meira miltonrushii</name>
    <dbReference type="NCBI Taxonomy" id="1280837"/>
    <lineage>
        <taxon>Eukaryota</taxon>
        <taxon>Fungi</taxon>
        <taxon>Dikarya</taxon>
        <taxon>Basidiomycota</taxon>
        <taxon>Ustilaginomycotina</taxon>
        <taxon>Exobasidiomycetes</taxon>
        <taxon>Exobasidiales</taxon>
        <taxon>Brachybasidiaceae</taxon>
        <taxon>Meira</taxon>
    </lineage>
</organism>
<dbReference type="Pfam" id="PF08651">
    <property type="entry name" value="DASH_Duo1"/>
    <property type="match status" value="1"/>
</dbReference>
<evidence type="ECO:0000313" key="22">
    <source>
        <dbReference type="Proteomes" id="UP000245771"/>
    </source>
</evidence>
<dbReference type="GO" id="GO:0007059">
    <property type="term" value="P:chromosome segregation"/>
    <property type="evidence" value="ECO:0007669"/>
    <property type="project" value="UniProtKB-KW"/>
</dbReference>
<dbReference type="STRING" id="1280837.A0A316VBA9"/>
<evidence type="ECO:0000256" key="2">
    <source>
        <dbReference type="ARBA" id="ARBA00004186"/>
    </source>
</evidence>
<feature type="compositionally biased region" description="Low complexity" evidence="20">
    <location>
        <begin position="366"/>
        <end position="393"/>
    </location>
</feature>
<proteinExistence type="inferred from homology"/>
<comment type="subcellular location">
    <subcellularLocation>
        <location evidence="3">Chromosome</location>
        <location evidence="3">Centromere</location>
        <location evidence="3">Kinetochore</location>
    </subcellularLocation>
    <subcellularLocation>
        <location evidence="2">Cytoplasm</location>
        <location evidence="2">Cytoskeleton</location>
        <location evidence="2">Spindle</location>
    </subcellularLocation>
    <subcellularLocation>
        <location evidence="1">Nucleus</location>
    </subcellularLocation>
</comment>
<evidence type="ECO:0000256" key="9">
    <source>
        <dbReference type="ARBA" id="ARBA00022776"/>
    </source>
</evidence>
<dbReference type="GO" id="GO:0000278">
    <property type="term" value="P:mitotic cell cycle"/>
    <property type="evidence" value="ECO:0007669"/>
    <property type="project" value="InterPro"/>
</dbReference>
<evidence type="ECO:0000256" key="1">
    <source>
        <dbReference type="ARBA" id="ARBA00004123"/>
    </source>
</evidence>
<dbReference type="AlphaFoldDB" id="A0A316VBA9"/>
<evidence type="ECO:0000256" key="19">
    <source>
        <dbReference type="SAM" id="Coils"/>
    </source>
</evidence>
<evidence type="ECO:0000256" key="8">
    <source>
        <dbReference type="ARBA" id="ARBA00022701"/>
    </source>
</evidence>
<feature type="region of interest" description="Disordered" evidence="20">
    <location>
        <begin position="366"/>
        <end position="446"/>
    </location>
</feature>
<name>A0A316VBA9_9BASI</name>
<reference evidence="21 22" key="1">
    <citation type="journal article" date="2018" name="Mol. Biol. Evol.">
        <title>Broad Genomic Sampling Reveals a Smut Pathogenic Ancestry of the Fungal Clade Ustilaginomycotina.</title>
        <authorList>
            <person name="Kijpornyongpan T."/>
            <person name="Mondo S.J."/>
            <person name="Barry K."/>
            <person name="Sandor L."/>
            <person name="Lee J."/>
            <person name="Lipzen A."/>
            <person name="Pangilinan J."/>
            <person name="LaButti K."/>
            <person name="Hainaut M."/>
            <person name="Henrissat B."/>
            <person name="Grigoriev I.V."/>
            <person name="Spatafora J.W."/>
            <person name="Aime M.C."/>
        </authorList>
    </citation>
    <scope>NUCLEOTIDE SEQUENCE [LARGE SCALE GENOMIC DNA]</scope>
    <source>
        <strain evidence="21 22">MCA 3882</strain>
    </source>
</reference>
<evidence type="ECO:0000256" key="16">
    <source>
        <dbReference type="ARBA" id="ARBA00023328"/>
    </source>
</evidence>
<comment type="similarity">
    <text evidence="4">Belongs to the DASH complex DUO1 family.</text>
</comment>
<keyword evidence="6" id="KW-0963">Cytoplasm</keyword>
<evidence type="ECO:0000256" key="15">
    <source>
        <dbReference type="ARBA" id="ARBA00023306"/>
    </source>
</evidence>
<dbReference type="RefSeq" id="XP_025355098.1">
    <property type="nucleotide sequence ID" value="XM_025501686.1"/>
</dbReference>
<evidence type="ECO:0000256" key="7">
    <source>
        <dbReference type="ARBA" id="ARBA00022618"/>
    </source>
</evidence>
<evidence type="ECO:0000313" key="21">
    <source>
        <dbReference type="EMBL" id="PWN34796.1"/>
    </source>
</evidence>
<sequence length="446" mass="48024">MAQASSSRRSSSPFKSSSRSPRKAASPSLQYSPVLDPDQLEREGGLLDEDESGFLDLASMGRGMEDLNLMESPMPRAIASSSSSARPRPSQARLSLRNTSPSKPKGRPSWGPKASPTKGKMRLLEGLDASNSSPNGNGHTTSSSTQKKERTLGALTSGRTAKGGPQKARQSIFARPTQSAPSQAKSRQSTDAGDDIGDDSFMKNPALATSTGSTSSVRERVASLERTKDASAALLAKATPQKSSKSINFDEQLAEVRRLNKVFDAYEQMLVQSADQVDDFTTRIGETNALLDNYIDLMRQTERTQQLLMDKDWKGVTEDEAMHALTLELAEREERRRREEAEEAARMAAQRAREAEQARLAAELVQQQQQKQIPRTTTATRGARASTAVRGSGLPTRGTVSARVRGASTASVRGRATAGSGATESTASSGLNNRYANVRSSGYGPR</sequence>
<dbReference type="Proteomes" id="UP000245771">
    <property type="component" value="Unassembled WGS sequence"/>
</dbReference>
<evidence type="ECO:0000256" key="3">
    <source>
        <dbReference type="ARBA" id="ARBA00004629"/>
    </source>
</evidence>
<keyword evidence="14" id="KW-0539">Nucleus</keyword>
<feature type="compositionally biased region" description="Low complexity" evidence="20">
    <location>
        <begin position="1"/>
        <end position="28"/>
    </location>
</feature>
<accession>A0A316VBA9</accession>
<feature type="compositionally biased region" description="Polar residues" evidence="20">
    <location>
        <begin position="129"/>
        <end position="145"/>
    </location>
</feature>
<feature type="compositionally biased region" description="Polar residues" evidence="20">
    <location>
        <begin position="207"/>
        <end position="216"/>
    </location>
</feature>
<dbReference type="EMBL" id="KZ819603">
    <property type="protein sequence ID" value="PWN34796.1"/>
    <property type="molecule type" value="Genomic_DNA"/>
</dbReference>
<dbReference type="InParanoid" id="A0A316VBA9"/>
<evidence type="ECO:0000256" key="20">
    <source>
        <dbReference type="SAM" id="MobiDB-lite"/>
    </source>
</evidence>
<evidence type="ECO:0000256" key="6">
    <source>
        <dbReference type="ARBA" id="ARBA00022490"/>
    </source>
</evidence>
<protein>
    <recommendedName>
        <fullName evidence="17">DASH complex subunit DUO1</fullName>
    </recommendedName>
    <alternativeName>
        <fullName evidence="18">Outer kinetochore protein DUO1</fullName>
    </alternativeName>
</protein>
<feature type="compositionally biased region" description="Polar residues" evidence="20">
    <location>
        <begin position="431"/>
        <end position="440"/>
    </location>
</feature>